<reference evidence="1 2" key="1">
    <citation type="journal article" date="2018" name="Appl. Environ. Microbiol.">
        <title>Genome rearrangement shapes Prochlorococcus ecological adaptation.</title>
        <authorList>
            <person name="Yan W."/>
            <person name="Wei S."/>
            <person name="Wang Q."/>
            <person name="Xiao X."/>
            <person name="Zeng Q."/>
            <person name="Jiao N."/>
            <person name="Zhang R."/>
        </authorList>
    </citation>
    <scope>NUCLEOTIDE SEQUENCE [LARGE SCALE GENOMIC DNA]</scope>
    <source>
        <strain evidence="1 2">XMU1408</strain>
    </source>
</reference>
<accession>A0A318R5M5</accession>
<proteinExistence type="predicted"/>
<sequence>MHSSFPTGRRSTMKVEVSCFVGGMVIKEIVHVDKFEDADKVAKSRNPFCRVVNRKVLMK</sequence>
<name>A0A318R5M5_PROMR</name>
<gene>
    <name evidence="1" type="ORF">DNJ73_00375</name>
</gene>
<dbReference type="Proteomes" id="UP000247807">
    <property type="component" value="Unassembled WGS sequence"/>
</dbReference>
<dbReference type="OrthoDB" id="9885475at2"/>
<comment type="caution">
    <text evidence="1">The sequence shown here is derived from an EMBL/GenBank/DDBJ whole genome shotgun (WGS) entry which is preliminary data.</text>
</comment>
<protein>
    <submittedName>
        <fullName evidence="1">Uncharacterized protein</fullName>
    </submittedName>
</protein>
<organism evidence="1 2">
    <name type="scientific">Prochlorococcus marinus XMU1408</name>
    <dbReference type="NCBI Taxonomy" id="2213228"/>
    <lineage>
        <taxon>Bacteria</taxon>
        <taxon>Bacillati</taxon>
        <taxon>Cyanobacteriota</taxon>
        <taxon>Cyanophyceae</taxon>
        <taxon>Synechococcales</taxon>
        <taxon>Prochlorococcaceae</taxon>
        <taxon>Prochlorococcus</taxon>
    </lineage>
</organism>
<dbReference type="EMBL" id="QJUE01000001">
    <property type="protein sequence ID" value="PYE03679.1"/>
    <property type="molecule type" value="Genomic_DNA"/>
</dbReference>
<evidence type="ECO:0000313" key="2">
    <source>
        <dbReference type="Proteomes" id="UP000247807"/>
    </source>
</evidence>
<evidence type="ECO:0000313" key="1">
    <source>
        <dbReference type="EMBL" id="PYE03679.1"/>
    </source>
</evidence>
<dbReference type="AlphaFoldDB" id="A0A318R5M5"/>
<dbReference type="RefSeq" id="WP_158465753.1">
    <property type="nucleotide sequence ID" value="NZ_QJUE01000001.1"/>
</dbReference>